<dbReference type="SMART" id="SM01409">
    <property type="entry name" value="RNA_pol_Rpb6"/>
    <property type="match status" value="1"/>
</dbReference>
<gene>
    <name evidence="11" type="primary">rpoZ</name>
    <name evidence="13" type="ORF">EDC23_0436</name>
</gene>
<dbReference type="GO" id="GO:0003899">
    <property type="term" value="F:DNA-directed RNA polymerase activity"/>
    <property type="evidence" value="ECO:0007669"/>
    <property type="project" value="UniProtKB-UniRule"/>
</dbReference>
<dbReference type="EMBL" id="SOQX01000001">
    <property type="protein sequence ID" value="TDY04064.1"/>
    <property type="molecule type" value="Genomic_DNA"/>
</dbReference>
<comment type="catalytic activity">
    <reaction evidence="10 11">
        <text>RNA(n) + a ribonucleoside 5'-triphosphate = RNA(n+1) + diphosphate</text>
        <dbReference type="Rhea" id="RHEA:21248"/>
        <dbReference type="Rhea" id="RHEA-COMP:14527"/>
        <dbReference type="Rhea" id="RHEA-COMP:17342"/>
        <dbReference type="ChEBI" id="CHEBI:33019"/>
        <dbReference type="ChEBI" id="CHEBI:61557"/>
        <dbReference type="ChEBI" id="CHEBI:140395"/>
        <dbReference type="EC" id="2.7.7.6"/>
    </reaction>
</comment>
<dbReference type="GO" id="GO:0000428">
    <property type="term" value="C:DNA-directed RNA polymerase complex"/>
    <property type="evidence" value="ECO:0007669"/>
    <property type="project" value="UniProtKB-KW"/>
</dbReference>
<keyword evidence="14" id="KW-1185">Reference proteome</keyword>
<evidence type="ECO:0000256" key="6">
    <source>
        <dbReference type="ARBA" id="ARBA00022695"/>
    </source>
</evidence>
<proteinExistence type="inferred from homology"/>
<reference evidence="13 14" key="1">
    <citation type="submission" date="2019-03" db="EMBL/GenBank/DDBJ databases">
        <title>Genomic Encyclopedia of Type Strains, Phase IV (KMG-IV): sequencing the most valuable type-strain genomes for metagenomic binning, comparative biology and taxonomic classification.</title>
        <authorList>
            <person name="Goeker M."/>
        </authorList>
    </citation>
    <scope>NUCLEOTIDE SEQUENCE [LARGE SCALE GENOMIC DNA]</scope>
    <source>
        <strain evidence="13 14">DSM 16326</strain>
    </source>
</reference>
<dbReference type="RefSeq" id="WP_134080649.1">
    <property type="nucleotide sequence ID" value="NZ_SOQX01000001.1"/>
</dbReference>
<evidence type="ECO:0000256" key="5">
    <source>
        <dbReference type="ARBA" id="ARBA00022679"/>
    </source>
</evidence>
<organism evidence="13 14">
    <name type="scientific">Thiohalophilus thiocyanatoxydans</name>
    <dbReference type="NCBI Taxonomy" id="381308"/>
    <lineage>
        <taxon>Bacteria</taxon>
        <taxon>Pseudomonadati</taxon>
        <taxon>Pseudomonadota</taxon>
        <taxon>Gammaproteobacteria</taxon>
        <taxon>Thiohalomonadales</taxon>
        <taxon>Thiohalophilaceae</taxon>
        <taxon>Thiohalophilus</taxon>
    </lineage>
</organism>
<comment type="subunit">
    <text evidence="11">The RNAP catalytic core consists of 2 alpha, 1 beta, 1 beta' and 1 omega subunit. When a sigma factor is associated with the core the holoenzyme is formed, which can initiate transcription.</text>
</comment>
<evidence type="ECO:0000256" key="7">
    <source>
        <dbReference type="ARBA" id="ARBA00023163"/>
    </source>
</evidence>
<accession>A0A4R8IUF5</accession>
<feature type="compositionally biased region" description="Acidic residues" evidence="12">
    <location>
        <begin position="106"/>
        <end position="115"/>
    </location>
</feature>
<evidence type="ECO:0000313" key="13">
    <source>
        <dbReference type="EMBL" id="TDY04064.1"/>
    </source>
</evidence>
<dbReference type="Gene3D" id="3.90.940.10">
    <property type="match status" value="1"/>
</dbReference>
<dbReference type="AlphaFoldDB" id="A0A4R8IUF5"/>
<feature type="compositionally biased region" description="Low complexity" evidence="12">
    <location>
        <begin position="116"/>
        <end position="129"/>
    </location>
</feature>
<comment type="caution">
    <text evidence="13">The sequence shown here is derived from an EMBL/GenBank/DDBJ whole genome shotgun (WGS) entry which is preliminary data.</text>
</comment>
<evidence type="ECO:0000256" key="11">
    <source>
        <dbReference type="HAMAP-Rule" id="MF_00366"/>
    </source>
</evidence>
<dbReference type="InterPro" id="IPR003716">
    <property type="entry name" value="DNA-dir_RNA_pol_omega"/>
</dbReference>
<dbReference type="GO" id="GO:0003677">
    <property type="term" value="F:DNA binding"/>
    <property type="evidence" value="ECO:0007669"/>
    <property type="project" value="UniProtKB-UniRule"/>
</dbReference>
<evidence type="ECO:0000256" key="9">
    <source>
        <dbReference type="ARBA" id="ARBA00030998"/>
    </source>
</evidence>
<keyword evidence="7 11" id="KW-0804">Transcription</keyword>
<dbReference type="OrthoDB" id="9796300at2"/>
<dbReference type="HAMAP" id="MF_00366">
    <property type="entry name" value="RNApol_bact_RpoZ"/>
    <property type="match status" value="1"/>
</dbReference>
<evidence type="ECO:0000256" key="8">
    <source>
        <dbReference type="ARBA" id="ARBA00029924"/>
    </source>
</evidence>
<name>A0A4R8IUF5_9GAMM</name>
<keyword evidence="6 11" id="KW-0548">Nucleotidyltransferase</keyword>
<comment type="function">
    <text evidence="11">Promotes RNA polymerase assembly. Latches the N- and C-terminal regions of the beta' subunit thereby facilitating its interaction with the beta and alpha subunits.</text>
</comment>
<keyword evidence="5 11" id="KW-0808">Transferase</keyword>
<evidence type="ECO:0000256" key="2">
    <source>
        <dbReference type="ARBA" id="ARBA00012418"/>
    </source>
</evidence>
<evidence type="ECO:0000256" key="12">
    <source>
        <dbReference type="SAM" id="MobiDB-lite"/>
    </source>
</evidence>
<keyword evidence="4 11" id="KW-0240">DNA-directed RNA polymerase</keyword>
<dbReference type="PANTHER" id="PTHR34476:SF1">
    <property type="entry name" value="DNA-DIRECTED RNA POLYMERASE SUBUNIT OMEGA"/>
    <property type="match status" value="1"/>
</dbReference>
<evidence type="ECO:0000256" key="1">
    <source>
        <dbReference type="ARBA" id="ARBA00006711"/>
    </source>
</evidence>
<dbReference type="GO" id="GO:0006351">
    <property type="term" value="P:DNA-templated transcription"/>
    <property type="evidence" value="ECO:0007669"/>
    <property type="project" value="UniProtKB-UniRule"/>
</dbReference>
<sequence>MARVTVEDCLDNLENRFELVLVSARRARQLANGRDPLVDPENDKPTVLALREISEGLIDSSILDTPEVIEDNFAPLSDEQAAAELEMAAELESGSTGIETGTAETAEAESDEDVDVAAAIKAALGAELGSDSGEEEAEKPASGEASSESDEEDRG</sequence>
<dbReference type="InterPro" id="IPR036161">
    <property type="entry name" value="RPB6/omega-like_sf"/>
</dbReference>
<dbReference type="NCBIfam" id="TIGR00690">
    <property type="entry name" value="rpoZ"/>
    <property type="match status" value="1"/>
</dbReference>
<dbReference type="SUPFAM" id="SSF63562">
    <property type="entry name" value="RPB6/omega subunit-like"/>
    <property type="match status" value="1"/>
</dbReference>
<evidence type="ECO:0000256" key="3">
    <source>
        <dbReference type="ARBA" id="ARBA00013725"/>
    </source>
</evidence>
<evidence type="ECO:0000256" key="4">
    <source>
        <dbReference type="ARBA" id="ARBA00022478"/>
    </source>
</evidence>
<feature type="compositionally biased region" description="Low complexity" evidence="12">
    <location>
        <begin position="89"/>
        <end position="105"/>
    </location>
</feature>
<evidence type="ECO:0000313" key="14">
    <source>
        <dbReference type="Proteomes" id="UP000294914"/>
    </source>
</evidence>
<comment type="similarity">
    <text evidence="1 11">Belongs to the RNA polymerase subunit omega family.</text>
</comment>
<dbReference type="PANTHER" id="PTHR34476">
    <property type="entry name" value="DNA-DIRECTED RNA POLYMERASE SUBUNIT OMEGA"/>
    <property type="match status" value="1"/>
</dbReference>
<protein>
    <recommendedName>
        <fullName evidence="3 11">DNA-directed RNA polymerase subunit omega</fullName>
        <shortName evidence="11">RNAP omega subunit</shortName>
        <ecNumber evidence="2 11">2.7.7.6</ecNumber>
    </recommendedName>
    <alternativeName>
        <fullName evidence="9 11">RNA polymerase omega subunit</fullName>
    </alternativeName>
    <alternativeName>
        <fullName evidence="8 11">Transcriptase subunit omega</fullName>
    </alternativeName>
</protein>
<dbReference type="InterPro" id="IPR006110">
    <property type="entry name" value="Pol_omega/Rpo6/RPB6"/>
</dbReference>
<feature type="region of interest" description="Disordered" evidence="12">
    <location>
        <begin position="89"/>
        <end position="155"/>
    </location>
</feature>
<evidence type="ECO:0000256" key="10">
    <source>
        <dbReference type="ARBA" id="ARBA00048552"/>
    </source>
</evidence>
<dbReference type="Pfam" id="PF01192">
    <property type="entry name" value="RNA_pol_Rpb6"/>
    <property type="match status" value="1"/>
</dbReference>
<dbReference type="Proteomes" id="UP000294914">
    <property type="component" value="Unassembled WGS sequence"/>
</dbReference>
<dbReference type="EC" id="2.7.7.6" evidence="2 11"/>